<dbReference type="InterPro" id="IPR022612">
    <property type="entry name" value="Ald_deCOase"/>
</dbReference>
<dbReference type="RefSeq" id="WP_073569878.1">
    <property type="nucleotide sequence ID" value="NZ_FRXN01000001.1"/>
</dbReference>
<gene>
    <name evidence="1" type="ORF">SAMN04488108_0186</name>
</gene>
<dbReference type="EMBL" id="FRXN01000001">
    <property type="protein sequence ID" value="SHO59548.1"/>
    <property type="molecule type" value="Genomic_DNA"/>
</dbReference>
<dbReference type="Proteomes" id="UP000184609">
    <property type="component" value="Unassembled WGS sequence"/>
</dbReference>
<dbReference type="InterPro" id="IPR012347">
    <property type="entry name" value="Ferritin-like"/>
</dbReference>
<protein>
    <recommendedName>
        <fullName evidence="3">Ferritin-like domain-containing protein</fullName>
    </recommendedName>
</protein>
<sequence length="245" mass="27339">MEEVSYDFNNVETFNVVSDVFSQAITGELIGMSNFASLSGTIEDPYEKMEAVEHADSERHHAEGFLACSKKMGLNTKVNLNGEYWKSVREVFLKYAEKNDFISCLIIQEVMLESFAVSMYTDVGNALGGFPGELFLAIADEEKEHMEHSTEILQEELQKDPEGFISKFETIHFDCMTILSQFSATQDLRGHCGVCNGECMKNSLHHIGLDSVIMRGNALNLYAEALDKIGIPGDKSMVWIAKLPA</sequence>
<evidence type="ECO:0000313" key="2">
    <source>
        <dbReference type="Proteomes" id="UP000184609"/>
    </source>
</evidence>
<accession>A0A1M7Z3P0</accession>
<dbReference type="GO" id="GO:0071771">
    <property type="term" value="F:aldehyde oxygenase (deformylating) activity"/>
    <property type="evidence" value="ECO:0007669"/>
    <property type="project" value="InterPro"/>
</dbReference>
<keyword evidence="2" id="KW-1185">Reference proteome</keyword>
<dbReference type="Pfam" id="PF11266">
    <property type="entry name" value="Ald_deCOase"/>
    <property type="match status" value="1"/>
</dbReference>
<organism evidence="1 2">
    <name type="scientific">Algoriphagus zhangzhouensis</name>
    <dbReference type="NCBI Taxonomy" id="1073327"/>
    <lineage>
        <taxon>Bacteria</taxon>
        <taxon>Pseudomonadati</taxon>
        <taxon>Bacteroidota</taxon>
        <taxon>Cytophagia</taxon>
        <taxon>Cytophagales</taxon>
        <taxon>Cyclobacteriaceae</taxon>
        <taxon>Algoriphagus</taxon>
    </lineage>
</organism>
<dbReference type="SUPFAM" id="SSF47240">
    <property type="entry name" value="Ferritin-like"/>
    <property type="match status" value="1"/>
</dbReference>
<dbReference type="STRING" id="1073327.SAMN04488108_0186"/>
<dbReference type="InterPro" id="IPR009078">
    <property type="entry name" value="Ferritin-like_SF"/>
</dbReference>
<dbReference type="AlphaFoldDB" id="A0A1M7Z3P0"/>
<proteinExistence type="predicted"/>
<evidence type="ECO:0008006" key="3">
    <source>
        <dbReference type="Google" id="ProtNLM"/>
    </source>
</evidence>
<evidence type="ECO:0000313" key="1">
    <source>
        <dbReference type="EMBL" id="SHO59548.1"/>
    </source>
</evidence>
<reference evidence="2" key="1">
    <citation type="submission" date="2016-12" db="EMBL/GenBank/DDBJ databases">
        <authorList>
            <person name="Varghese N."/>
            <person name="Submissions S."/>
        </authorList>
    </citation>
    <scope>NUCLEOTIDE SEQUENCE [LARGE SCALE GENOMIC DNA]</scope>
    <source>
        <strain evidence="2">DSM 25035</strain>
    </source>
</reference>
<dbReference type="Gene3D" id="1.20.1260.10">
    <property type="match status" value="1"/>
</dbReference>
<dbReference type="OrthoDB" id="482319at2"/>
<name>A0A1M7Z3P0_9BACT</name>
<dbReference type="CDD" id="cd00657">
    <property type="entry name" value="Ferritin_like"/>
    <property type="match status" value="1"/>
</dbReference>